<evidence type="ECO:0000313" key="3">
    <source>
        <dbReference type="EMBL" id="MBT2135317.1"/>
    </source>
</evidence>
<sequence>MRFKLLLPILPLLAGCASAPQTSRPPHPPPARSPITQAVPPTQPNAPPVPGFRKPQVMRAPGLESVIERDSGALVRQFGNPRLDVREGDMRKLQFSGEACVLDVFLYPLREGAEPVATWIEARRASDGQDVDRAACVAALHR</sequence>
<comment type="caution">
    <text evidence="3">The sequence shown here is derived from an EMBL/GenBank/DDBJ whole genome shotgun (WGS) entry which is preliminary data.</text>
</comment>
<evidence type="ECO:0000256" key="2">
    <source>
        <dbReference type="SAM" id="SignalP"/>
    </source>
</evidence>
<feature type="signal peptide" evidence="2">
    <location>
        <begin position="1"/>
        <end position="19"/>
    </location>
</feature>
<proteinExistence type="predicted"/>
<evidence type="ECO:0008006" key="5">
    <source>
        <dbReference type="Google" id="ProtNLM"/>
    </source>
</evidence>
<feature type="region of interest" description="Disordered" evidence="1">
    <location>
        <begin position="18"/>
        <end position="53"/>
    </location>
</feature>
<gene>
    <name evidence="3" type="ORF">KK137_13345</name>
</gene>
<reference evidence="3 4" key="1">
    <citation type="submission" date="2021-05" db="EMBL/GenBank/DDBJ databases">
        <title>Croceibacterium sp. LX-88 genome sequence.</title>
        <authorList>
            <person name="Luo X."/>
        </authorList>
    </citation>
    <scope>NUCLEOTIDE SEQUENCE [LARGE SCALE GENOMIC DNA]</scope>
    <source>
        <strain evidence="3 4">LX-88</strain>
    </source>
</reference>
<feature type="chain" id="PRO_5045678590" description="Lipoprotein" evidence="2">
    <location>
        <begin position="20"/>
        <end position="142"/>
    </location>
</feature>
<evidence type="ECO:0000256" key="1">
    <source>
        <dbReference type="SAM" id="MobiDB-lite"/>
    </source>
</evidence>
<dbReference type="Proteomes" id="UP000811255">
    <property type="component" value="Unassembled WGS sequence"/>
</dbReference>
<feature type="compositionally biased region" description="Pro residues" evidence="1">
    <location>
        <begin position="41"/>
        <end position="50"/>
    </location>
</feature>
<keyword evidence="2" id="KW-0732">Signal</keyword>
<dbReference type="EMBL" id="JAHFVK010000002">
    <property type="protein sequence ID" value="MBT2135317.1"/>
    <property type="molecule type" value="Genomic_DNA"/>
</dbReference>
<feature type="compositionally biased region" description="Pro residues" evidence="1">
    <location>
        <begin position="23"/>
        <end position="32"/>
    </location>
</feature>
<name>A0ABS5W6F2_9SPHN</name>
<protein>
    <recommendedName>
        <fullName evidence="5">Lipoprotein</fullName>
    </recommendedName>
</protein>
<dbReference type="PROSITE" id="PS51257">
    <property type="entry name" value="PROKAR_LIPOPROTEIN"/>
    <property type="match status" value="1"/>
</dbReference>
<organism evidence="3 4">
    <name type="scientific">Croceibacterium selenioxidans</name>
    <dbReference type="NCBI Taxonomy" id="2838833"/>
    <lineage>
        <taxon>Bacteria</taxon>
        <taxon>Pseudomonadati</taxon>
        <taxon>Pseudomonadota</taxon>
        <taxon>Alphaproteobacteria</taxon>
        <taxon>Sphingomonadales</taxon>
        <taxon>Erythrobacteraceae</taxon>
        <taxon>Croceibacterium</taxon>
    </lineage>
</organism>
<accession>A0ABS5W6F2</accession>
<dbReference type="RefSeq" id="WP_214537031.1">
    <property type="nucleotide sequence ID" value="NZ_JAHFVK010000002.1"/>
</dbReference>
<keyword evidence="4" id="KW-1185">Reference proteome</keyword>
<evidence type="ECO:0000313" key="4">
    <source>
        <dbReference type="Proteomes" id="UP000811255"/>
    </source>
</evidence>